<organism evidence="4 5">
    <name type="scientific">Candidatus Wolfebacteria bacterium GWA1_42_9</name>
    <dbReference type="NCBI Taxonomy" id="1802553"/>
    <lineage>
        <taxon>Bacteria</taxon>
        <taxon>Candidatus Wolfeibacteriota</taxon>
    </lineage>
</organism>
<evidence type="ECO:0000256" key="3">
    <source>
        <dbReference type="HAMAP-Rule" id="MF_00291"/>
    </source>
</evidence>
<dbReference type="PRINTS" id="PR00395">
    <property type="entry name" value="RIBOSOMALS2"/>
</dbReference>
<dbReference type="CDD" id="cd01425">
    <property type="entry name" value="RPS2"/>
    <property type="match status" value="1"/>
</dbReference>
<dbReference type="PANTHER" id="PTHR12534:SF1">
    <property type="entry name" value="SMALL RIBOSOMAL SUBUNIT PROTEIN US2M"/>
    <property type="match status" value="1"/>
</dbReference>
<dbReference type="InterPro" id="IPR001865">
    <property type="entry name" value="Ribosomal_uS2"/>
</dbReference>
<comment type="caution">
    <text evidence="4">The sequence shown here is derived from an EMBL/GenBank/DDBJ whole genome shotgun (WGS) entry which is preliminary data.</text>
</comment>
<evidence type="ECO:0000256" key="2">
    <source>
        <dbReference type="ARBA" id="ARBA00035256"/>
    </source>
</evidence>
<dbReference type="Proteomes" id="UP000178303">
    <property type="component" value="Unassembled WGS sequence"/>
</dbReference>
<dbReference type="NCBIfam" id="TIGR01011">
    <property type="entry name" value="rpsB_bact"/>
    <property type="match status" value="1"/>
</dbReference>
<keyword evidence="3" id="KW-0687">Ribonucleoprotein</keyword>
<dbReference type="PANTHER" id="PTHR12534">
    <property type="entry name" value="30S RIBOSOMAL PROTEIN S2 PROKARYOTIC AND ORGANELLAR"/>
    <property type="match status" value="1"/>
</dbReference>
<name>A0A1F8DM42_9BACT</name>
<dbReference type="GO" id="GO:0003735">
    <property type="term" value="F:structural constituent of ribosome"/>
    <property type="evidence" value="ECO:0007669"/>
    <property type="project" value="InterPro"/>
</dbReference>
<dbReference type="InterPro" id="IPR005706">
    <property type="entry name" value="Ribosomal_uS2_bac/mit/plastid"/>
</dbReference>
<keyword evidence="3 4" id="KW-0689">Ribosomal protein</keyword>
<reference evidence="4 5" key="1">
    <citation type="journal article" date="2016" name="Nat. Commun.">
        <title>Thousands of microbial genomes shed light on interconnected biogeochemical processes in an aquifer system.</title>
        <authorList>
            <person name="Anantharaman K."/>
            <person name="Brown C.T."/>
            <person name="Hug L.A."/>
            <person name="Sharon I."/>
            <person name="Castelle C.J."/>
            <person name="Probst A.J."/>
            <person name="Thomas B.C."/>
            <person name="Singh A."/>
            <person name="Wilkins M.J."/>
            <person name="Karaoz U."/>
            <person name="Brodie E.L."/>
            <person name="Williams K.H."/>
            <person name="Hubbard S.S."/>
            <person name="Banfield J.F."/>
        </authorList>
    </citation>
    <scope>NUCLEOTIDE SEQUENCE [LARGE SCALE GENOMIC DNA]</scope>
</reference>
<dbReference type="GO" id="GO:0015935">
    <property type="term" value="C:small ribosomal subunit"/>
    <property type="evidence" value="ECO:0007669"/>
    <property type="project" value="InterPro"/>
</dbReference>
<sequence>MNDTDQKNIPSSELSSESDLAVEDFAALSSQDESLIIEMAKAGVLYGHKKSRKNPSFEKYVFTTRNGVEVIDLSLTLKAIDEISQFIKKSLEERKSFLIIGTQPAARESIINLAGALGGSSYVVNKWIGGLITNFSVLYKRIEYYKKRKKDLQEKRFEGYTKKEKLLISREVEKMGERFLGLEEYTKIPDIVFVIDSSLKGHKTVIREAQKKKITLVGIIDNDDNPREFDYLIPANDHSKPSINWVVSKIIEKIK</sequence>
<accession>A0A1F8DM42</accession>
<comment type="similarity">
    <text evidence="1 3">Belongs to the universal ribosomal protein uS2 family.</text>
</comment>
<dbReference type="GO" id="GO:0006412">
    <property type="term" value="P:translation"/>
    <property type="evidence" value="ECO:0007669"/>
    <property type="project" value="UniProtKB-UniRule"/>
</dbReference>
<dbReference type="SUPFAM" id="SSF52313">
    <property type="entry name" value="Ribosomal protein S2"/>
    <property type="match status" value="1"/>
</dbReference>
<dbReference type="Pfam" id="PF00318">
    <property type="entry name" value="Ribosomal_S2"/>
    <property type="match status" value="1"/>
</dbReference>
<dbReference type="InterPro" id="IPR023591">
    <property type="entry name" value="Ribosomal_uS2_flav_dom_sf"/>
</dbReference>
<dbReference type="Gene3D" id="1.10.287.610">
    <property type="entry name" value="Helix hairpin bin"/>
    <property type="match status" value="1"/>
</dbReference>
<dbReference type="HAMAP" id="MF_00291_B">
    <property type="entry name" value="Ribosomal_uS2_B"/>
    <property type="match status" value="1"/>
</dbReference>
<dbReference type="EMBL" id="MGIN01000015">
    <property type="protein sequence ID" value="OGM89674.1"/>
    <property type="molecule type" value="Genomic_DNA"/>
</dbReference>
<dbReference type="AlphaFoldDB" id="A0A1F8DM42"/>
<gene>
    <name evidence="3" type="primary">rpsB</name>
    <name evidence="4" type="ORF">A2108_02630</name>
</gene>
<evidence type="ECO:0000256" key="1">
    <source>
        <dbReference type="ARBA" id="ARBA00006242"/>
    </source>
</evidence>
<dbReference type="Gene3D" id="3.40.50.10490">
    <property type="entry name" value="Glucose-6-phosphate isomerase like protein, domain 1"/>
    <property type="match status" value="1"/>
</dbReference>
<evidence type="ECO:0000313" key="4">
    <source>
        <dbReference type="EMBL" id="OGM89674.1"/>
    </source>
</evidence>
<proteinExistence type="inferred from homology"/>
<protein>
    <recommendedName>
        <fullName evidence="2 3">Small ribosomal subunit protein uS2</fullName>
    </recommendedName>
</protein>
<evidence type="ECO:0000313" key="5">
    <source>
        <dbReference type="Proteomes" id="UP000178303"/>
    </source>
</evidence>